<organism evidence="6 7">
    <name type="scientific">Candidatus Endonucleibacter bathymodioli</name>
    <dbReference type="NCBI Taxonomy" id="539814"/>
    <lineage>
        <taxon>Bacteria</taxon>
        <taxon>Pseudomonadati</taxon>
        <taxon>Pseudomonadota</taxon>
        <taxon>Gammaproteobacteria</taxon>
        <taxon>Oceanospirillales</taxon>
        <taxon>Endozoicomonadaceae</taxon>
        <taxon>Candidatus Endonucleibacter</taxon>
    </lineage>
</organism>
<keyword evidence="3 5" id="KW-0687">Ribonucleoprotein</keyword>
<evidence type="ECO:0000256" key="4">
    <source>
        <dbReference type="ARBA" id="ARBA00035204"/>
    </source>
</evidence>
<dbReference type="GO" id="GO:0003735">
    <property type="term" value="F:structural constituent of ribosome"/>
    <property type="evidence" value="ECO:0007669"/>
    <property type="project" value="InterPro"/>
</dbReference>
<dbReference type="PANTHER" id="PTHR10916">
    <property type="entry name" value="60S RIBOSOMAL PROTEIN L35/50S RIBOSOMAL PROTEIN L29"/>
    <property type="match status" value="1"/>
</dbReference>
<dbReference type="CDD" id="cd00427">
    <property type="entry name" value="Ribosomal_L29_HIP"/>
    <property type="match status" value="1"/>
</dbReference>
<dbReference type="GO" id="GO:0006412">
    <property type="term" value="P:translation"/>
    <property type="evidence" value="ECO:0007669"/>
    <property type="project" value="UniProtKB-UniRule"/>
</dbReference>
<gene>
    <name evidence="5 6" type="primary">rpmC</name>
    <name evidence="6" type="ORF">QS748_03090</name>
</gene>
<protein>
    <recommendedName>
        <fullName evidence="4 5">Large ribosomal subunit protein uL29</fullName>
    </recommendedName>
</protein>
<dbReference type="InterPro" id="IPR018254">
    <property type="entry name" value="Ribosomal_uL29_CS"/>
</dbReference>
<evidence type="ECO:0000313" key="7">
    <source>
        <dbReference type="Proteomes" id="UP001178148"/>
    </source>
</evidence>
<comment type="similarity">
    <text evidence="1 5">Belongs to the universal ribosomal protein uL29 family.</text>
</comment>
<evidence type="ECO:0000256" key="3">
    <source>
        <dbReference type="ARBA" id="ARBA00023274"/>
    </source>
</evidence>
<dbReference type="GO" id="GO:0022625">
    <property type="term" value="C:cytosolic large ribosomal subunit"/>
    <property type="evidence" value="ECO:0007669"/>
    <property type="project" value="TreeGrafter"/>
</dbReference>
<evidence type="ECO:0000256" key="1">
    <source>
        <dbReference type="ARBA" id="ARBA00009254"/>
    </source>
</evidence>
<dbReference type="FunFam" id="1.10.287.310:FF:000001">
    <property type="entry name" value="50S ribosomal protein L29"/>
    <property type="match status" value="1"/>
</dbReference>
<proteinExistence type="inferred from homology"/>
<dbReference type="Pfam" id="PF00831">
    <property type="entry name" value="Ribosomal_L29"/>
    <property type="match status" value="1"/>
</dbReference>
<comment type="caution">
    <text evidence="6">The sequence shown here is derived from an EMBL/GenBank/DDBJ whole genome shotgun (WGS) entry which is preliminary data.</text>
</comment>
<evidence type="ECO:0000313" key="6">
    <source>
        <dbReference type="EMBL" id="MDP0588227.1"/>
    </source>
</evidence>
<keyword evidence="7" id="KW-1185">Reference proteome</keyword>
<dbReference type="EMBL" id="JASXSV010000003">
    <property type="protein sequence ID" value="MDP0588227.1"/>
    <property type="molecule type" value="Genomic_DNA"/>
</dbReference>
<dbReference type="AlphaFoldDB" id="A0AA90NKF6"/>
<dbReference type="InterPro" id="IPR001854">
    <property type="entry name" value="Ribosomal_uL29"/>
</dbReference>
<sequence length="66" mass="7788">MKAEQLRDNTAEELNIKLFSLRREQFDLRMRKSTGQLNQNHLLKLVRRDIARIKTVLNQKTGSQHG</sequence>
<dbReference type="HAMAP" id="MF_00374">
    <property type="entry name" value="Ribosomal_uL29"/>
    <property type="match status" value="1"/>
</dbReference>
<evidence type="ECO:0000256" key="2">
    <source>
        <dbReference type="ARBA" id="ARBA00022980"/>
    </source>
</evidence>
<evidence type="ECO:0000256" key="5">
    <source>
        <dbReference type="HAMAP-Rule" id="MF_00374"/>
    </source>
</evidence>
<dbReference type="SUPFAM" id="SSF46561">
    <property type="entry name" value="Ribosomal protein L29 (L29p)"/>
    <property type="match status" value="1"/>
</dbReference>
<dbReference type="NCBIfam" id="TIGR00012">
    <property type="entry name" value="L29"/>
    <property type="match status" value="1"/>
</dbReference>
<dbReference type="InterPro" id="IPR050063">
    <property type="entry name" value="Ribosomal_protein_uL29"/>
</dbReference>
<dbReference type="Gene3D" id="1.10.287.310">
    <property type="match status" value="1"/>
</dbReference>
<keyword evidence="2 5" id="KW-0689">Ribosomal protein</keyword>
<accession>A0AA90NKF6</accession>
<dbReference type="Proteomes" id="UP001178148">
    <property type="component" value="Unassembled WGS sequence"/>
</dbReference>
<dbReference type="PANTHER" id="PTHR10916:SF0">
    <property type="entry name" value="LARGE RIBOSOMAL SUBUNIT PROTEIN UL29C"/>
    <property type="match status" value="1"/>
</dbReference>
<dbReference type="InterPro" id="IPR036049">
    <property type="entry name" value="Ribosomal_uL29_sf"/>
</dbReference>
<reference evidence="6 7" key="1">
    <citation type="journal article" date="2023" name="bioRxiv">
        <title>An intranuclear bacterial parasite of deep-sea mussels expresses apoptosis inhibitors acquired from its host.</title>
        <authorList>
            <person name="Gonzalez Porras M.A."/>
            <person name="Assie A."/>
            <person name="Tietjen M."/>
            <person name="Violette M."/>
            <person name="Kleiner M."/>
            <person name="Gruber-Vodicka H."/>
            <person name="Dubilier N."/>
            <person name="Leisch N."/>
        </authorList>
    </citation>
    <scope>NUCLEOTIDE SEQUENCE [LARGE SCALE GENOMIC DNA]</scope>
    <source>
        <strain evidence="6">IAP13</strain>
    </source>
</reference>
<name>A0AA90NKF6_9GAMM</name>
<dbReference type="PROSITE" id="PS00579">
    <property type="entry name" value="RIBOSOMAL_L29"/>
    <property type="match status" value="1"/>
</dbReference>